<sequence>MHFRESGHEDKLAPKPPSGRSSVTTCEPFKGVTRYWRSPKKSKFNGCRETSKTKFTRGWTCLNKRCDKFFEFGNSDVKFNDLRYNDNFLREIIAYQGIDPTQADQKKAKFHDPRGDHLALLNVYDVRDTHLQPTRWDAVKRSITRTSSKREPRIEPSVSLQSSPLYLQSFPVYLQSSSLYLNKTRIARGRMSPPSQSRPQPQRPPRPKENCELPPRIRWGFRQAR</sequence>
<accession>A0ACC0DFU4</accession>
<dbReference type="Proteomes" id="UP001497680">
    <property type="component" value="Unassembled WGS sequence"/>
</dbReference>
<comment type="caution">
    <text evidence="1">The sequence shown here is derived from an EMBL/GenBank/DDBJ whole genome shotgun (WGS) entry which is preliminary data.</text>
</comment>
<reference evidence="1 2" key="1">
    <citation type="journal article" date="2022" name="New Phytol.">
        <title>Ecological generalism drives hyperdiversity of secondary metabolite gene clusters in xylarialean endophytes.</title>
        <authorList>
            <person name="Franco M.E.E."/>
            <person name="Wisecaver J.H."/>
            <person name="Arnold A.E."/>
            <person name="Ju Y.M."/>
            <person name="Slot J.C."/>
            <person name="Ahrendt S."/>
            <person name="Moore L.P."/>
            <person name="Eastman K.E."/>
            <person name="Scott K."/>
            <person name="Konkel Z."/>
            <person name="Mondo S.J."/>
            <person name="Kuo A."/>
            <person name="Hayes R.D."/>
            <person name="Haridas S."/>
            <person name="Andreopoulos B."/>
            <person name="Riley R."/>
            <person name="LaButti K."/>
            <person name="Pangilinan J."/>
            <person name="Lipzen A."/>
            <person name="Amirebrahimi M."/>
            <person name="Yan J."/>
            <person name="Adam C."/>
            <person name="Keymanesh K."/>
            <person name="Ng V."/>
            <person name="Louie K."/>
            <person name="Northen T."/>
            <person name="Drula E."/>
            <person name="Henrissat B."/>
            <person name="Hsieh H.M."/>
            <person name="Youens-Clark K."/>
            <person name="Lutzoni F."/>
            <person name="Miadlikowska J."/>
            <person name="Eastwood D.C."/>
            <person name="Hamelin R.C."/>
            <person name="Grigoriev I.V."/>
            <person name="U'Ren J.M."/>
        </authorList>
    </citation>
    <scope>NUCLEOTIDE SEQUENCE [LARGE SCALE GENOMIC DNA]</scope>
    <source>
        <strain evidence="1 2">ER1909</strain>
    </source>
</reference>
<protein>
    <submittedName>
        <fullName evidence="1">Uncharacterized protein</fullName>
    </submittedName>
</protein>
<evidence type="ECO:0000313" key="1">
    <source>
        <dbReference type="EMBL" id="KAI6091663.1"/>
    </source>
</evidence>
<dbReference type="EMBL" id="MU394286">
    <property type="protein sequence ID" value="KAI6091663.1"/>
    <property type="molecule type" value="Genomic_DNA"/>
</dbReference>
<proteinExistence type="predicted"/>
<gene>
    <name evidence="1" type="ORF">F4821DRAFT_189216</name>
</gene>
<name>A0ACC0DFU4_9PEZI</name>
<evidence type="ECO:0000313" key="2">
    <source>
        <dbReference type="Proteomes" id="UP001497680"/>
    </source>
</evidence>
<keyword evidence="2" id="KW-1185">Reference proteome</keyword>
<organism evidence="1 2">
    <name type="scientific">Hypoxylon rubiginosum</name>
    <dbReference type="NCBI Taxonomy" id="110542"/>
    <lineage>
        <taxon>Eukaryota</taxon>
        <taxon>Fungi</taxon>
        <taxon>Dikarya</taxon>
        <taxon>Ascomycota</taxon>
        <taxon>Pezizomycotina</taxon>
        <taxon>Sordariomycetes</taxon>
        <taxon>Xylariomycetidae</taxon>
        <taxon>Xylariales</taxon>
        <taxon>Hypoxylaceae</taxon>
        <taxon>Hypoxylon</taxon>
    </lineage>
</organism>